<gene>
    <name evidence="2" type="ORF">TRITD_1Av1G125490</name>
</gene>
<proteinExistence type="predicted"/>
<protein>
    <submittedName>
        <fullName evidence="2">Uncharacterized protein</fullName>
    </submittedName>
</protein>
<feature type="compositionally biased region" description="Low complexity" evidence="1">
    <location>
        <begin position="93"/>
        <end position="124"/>
    </location>
</feature>
<feature type="region of interest" description="Disordered" evidence="1">
    <location>
        <begin position="93"/>
        <end position="128"/>
    </location>
</feature>
<feature type="region of interest" description="Disordered" evidence="1">
    <location>
        <begin position="42"/>
        <end position="70"/>
    </location>
</feature>
<name>A0A9R0Q7W5_TRITD</name>
<feature type="compositionally biased region" description="Low complexity" evidence="1">
    <location>
        <begin position="55"/>
        <end position="69"/>
    </location>
</feature>
<accession>A0A9R0Q7W5</accession>
<organism evidence="2 3">
    <name type="scientific">Triticum turgidum subsp. durum</name>
    <name type="common">Durum wheat</name>
    <name type="synonym">Triticum durum</name>
    <dbReference type="NCBI Taxonomy" id="4567"/>
    <lineage>
        <taxon>Eukaryota</taxon>
        <taxon>Viridiplantae</taxon>
        <taxon>Streptophyta</taxon>
        <taxon>Embryophyta</taxon>
        <taxon>Tracheophyta</taxon>
        <taxon>Spermatophyta</taxon>
        <taxon>Magnoliopsida</taxon>
        <taxon>Liliopsida</taxon>
        <taxon>Poales</taxon>
        <taxon>Poaceae</taxon>
        <taxon>BOP clade</taxon>
        <taxon>Pooideae</taxon>
        <taxon>Triticodae</taxon>
        <taxon>Triticeae</taxon>
        <taxon>Triticinae</taxon>
        <taxon>Triticum</taxon>
    </lineage>
</organism>
<reference evidence="2 3" key="1">
    <citation type="submission" date="2017-09" db="EMBL/GenBank/DDBJ databases">
        <authorList>
            <consortium name="International Durum Wheat Genome Sequencing Consortium (IDWGSC)"/>
            <person name="Milanesi L."/>
        </authorList>
    </citation>
    <scope>NUCLEOTIDE SEQUENCE [LARGE SCALE GENOMIC DNA]</scope>
    <source>
        <strain evidence="3">cv. Svevo</strain>
    </source>
</reference>
<sequence length="266" mass="28998">MTGTATSSKYSDSDFSSGMAGMVFSLESSSVPLLCVTGDKSGMTTSSKHSDPHFSGDMSGMISSSMGSSTAPALPSVSHFACDMPGLTTSSKHSSHFSSDISGMTSSSESSCSSPPLVPSSGSPFTGNIRNALRQQHVRDGFREELVRTIAIFRFTLDRRHVGEEPPKGQFGIGHHQQWLDRGAFDIRLGLKRLHLMDSRFIFFNLIGVIQAITSNASVQATITIGDDRDGFCRMLRPIYFHPDFDLQGMTGKREDVPVVHEFYIR</sequence>
<evidence type="ECO:0000313" key="2">
    <source>
        <dbReference type="EMBL" id="VAH05578.1"/>
    </source>
</evidence>
<evidence type="ECO:0000256" key="1">
    <source>
        <dbReference type="SAM" id="MobiDB-lite"/>
    </source>
</evidence>
<evidence type="ECO:0000313" key="3">
    <source>
        <dbReference type="Proteomes" id="UP000324705"/>
    </source>
</evidence>
<dbReference type="EMBL" id="LT934111">
    <property type="protein sequence ID" value="VAH05578.1"/>
    <property type="molecule type" value="Genomic_DNA"/>
</dbReference>
<keyword evidence="3" id="KW-1185">Reference proteome</keyword>
<dbReference type="Proteomes" id="UP000324705">
    <property type="component" value="Chromosome 1A"/>
</dbReference>
<dbReference type="Gramene" id="TRITD1Av1G125490.1">
    <property type="protein sequence ID" value="TRITD1Av1G125490.1"/>
    <property type="gene ID" value="TRITD1Av1G125490"/>
</dbReference>
<dbReference type="AlphaFoldDB" id="A0A9R0Q7W5"/>